<dbReference type="Pfam" id="PF13409">
    <property type="entry name" value="GST_N_2"/>
    <property type="match status" value="1"/>
</dbReference>
<keyword evidence="4" id="KW-1185">Reference proteome</keyword>
<evidence type="ECO:0000256" key="1">
    <source>
        <dbReference type="ARBA" id="ARBA00007409"/>
    </source>
</evidence>
<protein>
    <recommendedName>
        <fullName evidence="2">GST N-terminal domain-containing protein</fullName>
    </recommendedName>
</protein>
<comment type="similarity">
    <text evidence="1">Belongs to the GST superfamily.</text>
</comment>
<comment type="caution">
    <text evidence="3">The sequence shown here is derived from an EMBL/GenBank/DDBJ whole genome shotgun (WGS) entry which is preliminary data.</text>
</comment>
<name>A0A8S0W0S9_CYCAE</name>
<dbReference type="OrthoDB" id="4951845at2759"/>
<feature type="domain" description="GST N-terminal" evidence="2">
    <location>
        <begin position="7"/>
        <end position="98"/>
    </location>
</feature>
<sequence>MITFYDIACTRPNTTWSPSTWKTRYVLNYKGLSYRTEWVDFDDIEAHSIKNGFAPSCKRADGSPRYTLPAIYDESTGAKIADSSLIADYLEATYPDTPSIYPHNTRALQAAFESAVLAHLDAVHQFTAPYLMTKKYFTPKTEEYYRKFREPAFGGKRLEDLLPSGEARVKQWERLKNDIGKIASWYDQNNGKGPFLLGETPSWADFVTASFLVWFRIIWGEESEEWKELETWHNGRWKKLFAAVKNYEAMA</sequence>
<dbReference type="InterPro" id="IPR036282">
    <property type="entry name" value="Glutathione-S-Trfase_C_sf"/>
</dbReference>
<dbReference type="PROSITE" id="PS50404">
    <property type="entry name" value="GST_NTER"/>
    <property type="match status" value="1"/>
</dbReference>
<dbReference type="Gene3D" id="1.20.1050.10">
    <property type="match status" value="1"/>
</dbReference>
<dbReference type="AlphaFoldDB" id="A0A8S0W0S9"/>
<dbReference type="Proteomes" id="UP000467700">
    <property type="component" value="Unassembled WGS sequence"/>
</dbReference>
<dbReference type="PANTHER" id="PTHR44051:SF8">
    <property type="entry name" value="GLUTATHIONE S-TRANSFERASE GSTA"/>
    <property type="match status" value="1"/>
</dbReference>
<dbReference type="InterPro" id="IPR054416">
    <property type="entry name" value="GST_UstS-like_C"/>
</dbReference>
<evidence type="ECO:0000259" key="2">
    <source>
        <dbReference type="PROSITE" id="PS50404"/>
    </source>
</evidence>
<dbReference type="SUPFAM" id="SSF47616">
    <property type="entry name" value="GST C-terminal domain-like"/>
    <property type="match status" value="1"/>
</dbReference>
<accession>A0A8S0W0S9</accession>
<dbReference type="PANTHER" id="PTHR44051">
    <property type="entry name" value="GLUTATHIONE S-TRANSFERASE-RELATED"/>
    <property type="match status" value="1"/>
</dbReference>
<evidence type="ECO:0000313" key="4">
    <source>
        <dbReference type="Proteomes" id="UP000467700"/>
    </source>
</evidence>
<dbReference type="Gene3D" id="3.40.30.10">
    <property type="entry name" value="Glutaredoxin"/>
    <property type="match status" value="1"/>
</dbReference>
<dbReference type="EMBL" id="CACVBS010000094">
    <property type="protein sequence ID" value="CAA7270674.1"/>
    <property type="molecule type" value="Genomic_DNA"/>
</dbReference>
<dbReference type="InterPro" id="IPR004045">
    <property type="entry name" value="Glutathione_S-Trfase_N"/>
</dbReference>
<dbReference type="SUPFAM" id="SSF52833">
    <property type="entry name" value="Thioredoxin-like"/>
    <property type="match status" value="1"/>
</dbReference>
<dbReference type="InterPro" id="IPR036249">
    <property type="entry name" value="Thioredoxin-like_sf"/>
</dbReference>
<proteinExistence type="inferred from homology"/>
<reference evidence="3 4" key="1">
    <citation type="submission" date="2020-01" db="EMBL/GenBank/DDBJ databases">
        <authorList>
            <person name="Gupta K D."/>
        </authorList>
    </citation>
    <scope>NUCLEOTIDE SEQUENCE [LARGE SCALE GENOMIC DNA]</scope>
</reference>
<dbReference type="Pfam" id="PF22041">
    <property type="entry name" value="GST_C_7"/>
    <property type="match status" value="1"/>
</dbReference>
<gene>
    <name evidence="3" type="ORF">AAE3_LOCUS12931</name>
</gene>
<evidence type="ECO:0000313" key="3">
    <source>
        <dbReference type="EMBL" id="CAA7270674.1"/>
    </source>
</evidence>
<organism evidence="3 4">
    <name type="scientific">Cyclocybe aegerita</name>
    <name type="common">Black poplar mushroom</name>
    <name type="synonym">Agrocybe aegerita</name>
    <dbReference type="NCBI Taxonomy" id="1973307"/>
    <lineage>
        <taxon>Eukaryota</taxon>
        <taxon>Fungi</taxon>
        <taxon>Dikarya</taxon>
        <taxon>Basidiomycota</taxon>
        <taxon>Agaricomycotina</taxon>
        <taxon>Agaricomycetes</taxon>
        <taxon>Agaricomycetidae</taxon>
        <taxon>Agaricales</taxon>
        <taxon>Agaricineae</taxon>
        <taxon>Bolbitiaceae</taxon>
        <taxon>Cyclocybe</taxon>
    </lineage>
</organism>